<comment type="caution">
    <text evidence="3">The sequence shown here is derived from an EMBL/GenBank/DDBJ whole genome shotgun (WGS) entry which is preliminary data.</text>
</comment>
<dbReference type="Gene3D" id="3.50.50.60">
    <property type="entry name" value="FAD/NAD(P)-binding domain"/>
    <property type="match status" value="1"/>
</dbReference>
<name>A0A423VFN0_9PEZI</name>
<evidence type="ECO:0000313" key="3">
    <source>
        <dbReference type="EMBL" id="ROV89832.1"/>
    </source>
</evidence>
<dbReference type="GO" id="GO:0006338">
    <property type="term" value="P:chromatin remodeling"/>
    <property type="evidence" value="ECO:0007669"/>
    <property type="project" value="TreeGrafter"/>
</dbReference>
<dbReference type="InterPro" id="IPR036188">
    <property type="entry name" value="FAD/NAD-bd_sf"/>
</dbReference>
<dbReference type="AlphaFoldDB" id="A0A423VFN0"/>
<feature type="compositionally biased region" description="Low complexity" evidence="1">
    <location>
        <begin position="232"/>
        <end position="252"/>
    </location>
</feature>
<evidence type="ECO:0000256" key="1">
    <source>
        <dbReference type="SAM" id="MobiDB-lite"/>
    </source>
</evidence>
<dbReference type="STRING" id="356882.A0A423VFN0"/>
<dbReference type="SUPFAM" id="SSF51905">
    <property type="entry name" value="FAD/NAD(P)-binding domain"/>
    <property type="match status" value="1"/>
</dbReference>
<gene>
    <name evidence="3" type="ORF">VMCG_09512</name>
</gene>
<dbReference type="Proteomes" id="UP000283895">
    <property type="component" value="Unassembled WGS sequence"/>
</dbReference>
<feature type="region of interest" description="Disordered" evidence="1">
    <location>
        <begin position="230"/>
        <end position="254"/>
    </location>
</feature>
<dbReference type="EMBL" id="LKEA01000067">
    <property type="protein sequence ID" value="ROV89832.1"/>
    <property type="molecule type" value="Genomic_DNA"/>
</dbReference>
<evidence type="ECO:0000313" key="4">
    <source>
        <dbReference type="Proteomes" id="UP000283895"/>
    </source>
</evidence>
<evidence type="ECO:0000259" key="2">
    <source>
        <dbReference type="Pfam" id="PF01593"/>
    </source>
</evidence>
<dbReference type="Pfam" id="PF01593">
    <property type="entry name" value="Amino_oxidase"/>
    <property type="match status" value="1"/>
</dbReference>
<dbReference type="GO" id="GO:0003682">
    <property type="term" value="F:chromatin binding"/>
    <property type="evidence" value="ECO:0007669"/>
    <property type="project" value="TreeGrafter"/>
</dbReference>
<protein>
    <recommendedName>
        <fullName evidence="2">Amine oxidase domain-containing protein</fullName>
    </recommendedName>
</protein>
<organism evidence="3 4">
    <name type="scientific">Cytospora schulzeri</name>
    <dbReference type="NCBI Taxonomy" id="448051"/>
    <lineage>
        <taxon>Eukaryota</taxon>
        <taxon>Fungi</taxon>
        <taxon>Dikarya</taxon>
        <taxon>Ascomycota</taxon>
        <taxon>Pezizomycotina</taxon>
        <taxon>Sordariomycetes</taxon>
        <taxon>Sordariomycetidae</taxon>
        <taxon>Diaporthales</taxon>
        <taxon>Cytosporaceae</taxon>
        <taxon>Cytospora</taxon>
    </lineage>
</organism>
<keyword evidence="4" id="KW-1185">Reference proteome</keyword>
<reference evidence="3 4" key="1">
    <citation type="submission" date="2015-09" db="EMBL/GenBank/DDBJ databases">
        <title>Host preference determinants of Valsa canker pathogens revealed by comparative genomics.</title>
        <authorList>
            <person name="Yin Z."/>
            <person name="Huang L."/>
        </authorList>
    </citation>
    <scope>NUCLEOTIDE SEQUENCE [LARGE SCALE GENOMIC DNA]</scope>
    <source>
        <strain evidence="3 4">03-1</strain>
    </source>
</reference>
<dbReference type="GO" id="GO:0050660">
    <property type="term" value="F:flavin adenine dinucleotide binding"/>
    <property type="evidence" value="ECO:0007669"/>
    <property type="project" value="TreeGrafter"/>
</dbReference>
<dbReference type="Gene3D" id="3.90.660.10">
    <property type="match status" value="1"/>
</dbReference>
<accession>A0A423VFN0</accession>
<dbReference type="GO" id="GO:0016491">
    <property type="term" value="F:oxidoreductase activity"/>
    <property type="evidence" value="ECO:0007669"/>
    <property type="project" value="InterPro"/>
</dbReference>
<dbReference type="PANTHER" id="PTHR10742">
    <property type="entry name" value="FLAVIN MONOAMINE OXIDASE"/>
    <property type="match status" value="1"/>
</dbReference>
<dbReference type="OrthoDB" id="5046242at2759"/>
<sequence>MQDSSRIPHIGIIGAGLSGLRCADILLQHGFQVTILEGRERIGGRLYQDRLANGVTVDVGPNWIHGTTTNPILDIAKETGTVMGSWDTGSHVFDEEGGLYGLEEGEGYSEMMWEIVQAAFKHSNKNSAEIDPGESLRDFFEVKLRELIPETAENWQRKREIVLQMADLWGAFVGSPVERQSLKFFWLEECIEGENLYCAGTYSKILSHIAAPALAGATIKYNTHVSKIHARPTPSDPVSVTLSPSPSSSTSTHQDEQQVVSFDELVVTCPLGWLQKNPQAFDPPLPTPLTKAINSISYGCLEKVYIAFPRAFWLLPDSDSDPSKAADRKEVQGFAQWLAPNFAEDTNPHRWTIEVVELASLAPEASHPTLLFYIYGDQSRHIVDGVRSLPAGAQRDKFVYDFFSPYYSRLPNFDAADPDCTPVCSYTTTWLADDLAGNGSYSNFQVGLEEGDKDIRTMREGWPSKGVWLAGEHTAPFVALGTATGAYWSGESVGRRVAEVYGRSSRNSSGDGVAGDMSEKTVLADG</sequence>
<feature type="domain" description="Amine oxidase" evidence="2">
    <location>
        <begin position="17"/>
        <end position="497"/>
    </location>
</feature>
<dbReference type="InterPro" id="IPR050281">
    <property type="entry name" value="Flavin_monoamine_oxidase"/>
</dbReference>
<dbReference type="PRINTS" id="PR00419">
    <property type="entry name" value="ADXRDTASE"/>
</dbReference>
<feature type="region of interest" description="Disordered" evidence="1">
    <location>
        <begin position="503"/>
        <end position="526"/>
    </location>
</feature>
<dbReference type="InterPro" id="IPR002937">
    <property type="entry name" value="Amino_oxidase"/>
</dbReference>
<dbReference type="PANTHER" id="PTHR10742:SF414">
    <property type="entry name" value="CONTAINING AMINE OXIDASE, PUTATIVE (AFU_ORTHOLOGUE AFUA_3G12150)-RELATED"/>
    <property type="match status" value="1"/>
</dbReference>
<proteinExistence type="predicted"/>
<dbReference type="SUPFAM" id="SSF54373">
    <property type="entry name" value="FAD-linked reductases, C-terminal domain"/>
    <property type="match status" value="1"/>
</dbReference>